<dbReference type="AlphaFoldDB" id="A0A914WVV3"/>
<keyword evidence="2" id="KW-1185">Reference proteome</keyword>
<dbReference type="Pfam" id="PF01674">
    <property type="entry name" value="Lipase_2"/>
    <property type="match status" value="1"/>
</dbReference>
<dbReference type="FunFam" id="3.40.50.1820:FF:000191">
    <property type="entry name" value="LIPaSe related"/>
    <property type="match status" value="1"/>
</dbReference>
<reference evidence="3" key="1">
    <citation type="submission" date="2022-11" db="UniProtKB">
        <authorList>
            <consortium name="WormBaseParasite"/>
        </authorList>
    </citation>
    <scope>IDENTIFICATION</scope>
</reference>
<dbReference type="GO" id="GO:0016298">
    <property type="term" value="F:lipase activity"/>
    <property type="evidence" value="ECO:0007669"/>
    <property type="project" value="TreeGrafter"/>
</dbReference>
<accession>A0A914WVV3</accession>
<dbReference type="InterPro" id="IPR029058">
    <property type="entry name" value="AB_hydrolase_fold"/>
</dbReference>
<organism evidence="2 3">
    <name type="scientific">Plectus sambesii</name>
    <dbReference type="NCBI Taxonomy" id="2011161"/>
    <lineage>
        <taxon>Eukaryota</taxon>
        <taxon>Metazoa</taxon>
        <taxon>Ecdysozoa</taxon>
        <taxon>Nematoda</taxon>
        <taxon>Chromadorea</taxon>
        <taxon>Plectida</taxon>
        <taxon>Plectina</taxon>
        <taxon>Plectoidea</taxon>
        <taxon>Plectidae</taxon>
        <taxon>Plectus</taxon>
    </lineage>
</organism>
<sequence>MSALKYFLLATIVVSSAYGQTGPFTADFQKWLSANGYGSDNFNRPDLGNWASFGGKTTSSQKLHHDPVIFIHGNSDCALNSGTGQYETGWTNSIRYFQNQGYSSAELYATTWGDANSANAQSRRHNCQTVQYLRRFVEAVIAYTKASKVDIISHSMGVTLARKVVKGGSISASDGSCNIGAALTDKVDTFLGISGGNYGLCTCQGFEANIAPTCSKDNGYWPGDSCGAFDYLCGFPMPTCTTTPTYSSYMTELNTNSAREGKYVFVAYSLTDEILMNQNNVWNHKTSSIPGSNGEKIYPSYTHMQTKEQTAADQYNCVVNHSI</sequence>
<dbReference type="Proteomes" id="UP000887566">
    <property type="component" value="Unplaced"/>
</dbReference>
<evidence type="ECO:0000256" key="1">
    <source>
        <dbReference type="SAM" id="SignalP"/>
    </source>
</evidence>
<dbReference type="SUPFAM" id="SSF53474">
    <property type="entry name" value="alpha/beta-Hydrolases"/>
    <property type="match status" value="1"/>
</dbReference>
<dbReference type="GO" id="GO:0016042">
    <property type="term" value="P:lipid catabolic process"/>
    <property type="evidence" value="ECO:0007669"/>
    <property type="project" value="InterPro"/>
</dbReference>
<dbReference type="PANTHER" id="PTHR32015:SF1">
    <property type="entry name" value="LIPASE"/>
    <property type="match status" value="1"/>
</dbReference>
<dbReference type="Gene3D" id="3.40.50.1820">
    <property type="entry name" value="alpha/beta hydrolase"/>
    <property type="match status" value="1"/>
</dbReference>
<keyword evidence="1" id="KW-0732">Signal</keyword>
<protein>
    <submittedName>
        <fullName evidence="3">Triacylglycerol lipase</fullName>
    </submittedName>
</protein>
<feature type="signal peptide" evidence="1">
    <location>
        <begin position="1"/>
        <end position="19"/>
    </location>
</feature>
<dbReference type="PANTHER" id="PTHR32015">
    <property type="entry name" value="FASTING INDUCED LIPASE"/>
    <property type="match status" value="1"/>
</dbReference>
<evidence type="ECO:0000313" key="3">
    <source>
        <dbReference type="WBParaSite" id="PSAMB.scaffold545size47667.g6883.t1"/>
    </source>
</evidence>
<dbReference type="InterPro" id="IPR002918">
    <property type="entry name" value="Lipase_EstA/Esterase_EstB"/>
</dbReference>
<evidence type="ECO:0000313" key="2">
    <source>
        <dbReference type="Proteomes" id="UP000887566"/>
    </source>
</evidence>
<feature type="chain" id="PRO_5037640466" evidence="1">
    <location>
        <begin position="20"/>
        <end position="323"/>
    </location>
</feature>
<dbReference type="WBParaSite" id="PSAMB.scaffold545size47667.g6883.t1">
    <property type="protein sequence ID" value="PSAMB.scaffold545size47667.g6883.t1"/>
    <property type="gene ID" value="PSAMB.scaffold545size47667.g6883"/>
</dbReference>
<proteinExistence type="predicted"/>
<name>A0A914WVV3_9BILA</name>